<reference evidence="3" key="1">
    <citation type="submission" date="2025-08" db="UniProtKB">
        <authorList>
            <consortium name="RefSeq"/>
        </authorList>
    </citation>
    <scope>IDENTIFICATION</scope>
</reference>
<keyword evidence="1" id="KW-0812">Transmembrane</keyword>
<dbReference type="GeneID" id="103108990"/>
<feature type="transmembrane region" description="Helical" evidence="1">
    <location>
        <begin position="153"/>
        <end position="175"/>
    </location>
</feature>
<dbReference type="PANTHER" id="PTHR15446:SF2">
    <property type="entry name" value="UROPLAKIN-3B-LIKE PROTEIN 1-RELATED"/>
    <property type="match status" value="1"/>
</dbReference>
<keyword evidence="2" id="KW-1185">Reference proteome</keyword>
<protein>
    <submittedName>
        <fullName evidence="3">Uroplakin-3b-like protein 1 isoform X3</fullName>
    </submittedName>
</protein>
<evidence type="ECO:0000313" key="2">
    <source>
        <dbReference type="Proteomes" id="UP001652624"/>
    </source>
</evidence>
<dbReference type="PANTHER" id="PTHR15446">
    <property type="entry name" value="UROPLAKIN III"/>
    <property type="match status" value="1"/>
</dbReference>
<accession>A0ABM3VYN8</accession>
<organism evidence="2 3">
    <name type="scientific">Erinaceus europaeus</name>
    <name type="common">Western European hedgehog</name>
    <dbReference type="NCBI Taxonomy" id="9365"/>
    <lineage>
        <taxon>Eukaryota</taxon>
        <taxon>Metazoa</taxon>
        <taxon>Chordata</taxon>
        <taxon>Craniata</taxon>
        <taxon>Vertebrata</taxon>
        <taxon>Euteleostomi</taxon>
        <taxon>Mammalia</taxon>
        <taxon>Eutheria</taxon>
        <taxon>Laurasiatheria</taxon>
        <taxon>Eulipotyphla</taxon>
        <taxon>Erinaceidae</taxon>
        <taxon>Erinaceinae</taxon>
        <taxon>Erinaceus</taxon>
    </lineage>
</organism>
<dbReference type="Proteomes" id="UP001652624">
    <property type="component" value="Chromosome 15"/>
</dbReference>
<name>A0ABM3VYN8_ERIEU</name>
<keyword evidence="1" id="KW-0472">Membrane</keyword>
<dbReference type="RefSeq" id="XP_060029444.1">
    <property type="nucleotide sequence ID" value="XM_060173461.1"/>
</dbReference>
<dbReference type="InterPro" id="IPR024831">
    <property type="entry name" value="Uroplakin-3"/>
</dbReference>
<evidence type="ECO:0000313" key="3">
    <source>
        <dbReference type="RefSeq" id="XP_060029444.1"/>
    </source>
</evidence>
<sequence>MVGGVWACLRTVNNCSLWTPPWWSPIPGALSFCPPNPSNQLFGRRGHGEGQLLRMLKVATLLGPQPRQSLRRTDGRTLGSWPGHGAQQGTVVPVGNLAGAADLSPAGDRPRVKFLVMSDGGPVAETEWSEEIDLQRAQSLQAAARSHSPNSEVIITALSVLLAVLAAALLTLLVYTCFTTCRNTPISGPGDPMQVRRYNTHHMFSPPASGSS</sequence>
<gene>
    <name evidence="3" type="primary">LOC103108990</name>
</gene>
<keyword evidence="1" id="KW-1133">Transmembrane helix</keyword>
<proteinExistence type="predicted"/>
<evidence type="ECO:0000256" key="1">
    <source>
        <dbReference type="SAM" id="Phobius"/>
    </source>
</evidence>